<evidence type="ECO:0000313" key="2">
    <source>
        <dbReference type="Proteomes" id="UP000765509"/>
    </source>
</evidence>
<evidence type="ECO:0000313" key="1">
    <source>
        <dbReference type="EMBL" id="MBW0505294.1"/>
    </source>
</evidence>
<dbReference type="Proteomes" id="UP000765509">
    <property type="component" value="Unassembled WGS sequence"/>
</dbReference>
<dbReference type="EMBL" id="AVOT02018411">
    <property type="protein sequence ID" value="MBW0505294.1"/>
    <property type="molecule type" value="Genomic_DNA"/>
</dbReference>
<reference evidence="1" key="1">
    <citation type="submission" date="2021-03" db="EMBL/GenBank/DDBJ databases">
        <title>Draft genome sequence of rust myrtle Austropuccinia psidii MF-1, a brazilian biotype.</title>
        <authorList>
            <person name="Quecine M.C."/>
            <person name="Pachon D.M.R."/>
            <person name="Bonatelli M.L."/>
            <person name="Correr F.H."/>
            <person name="Franceschini L.M."/>
            <person name="Leite T.F."/>
            <person name="Margarido G.R.A."/>
            <person name="Almeida C.A."/>
            <person name="Ferrarezi J.A."/>
            <person name="Labate C.A."/>
        </authorList>
    </citation>
    <scope>NUCLEOTIDE SEQUENCE</scope>
    <source>
        <strain evidence="1">MF-1</strain>
    </source>
</reference>
<organism evidence="1 2">
    <name type="scientific">Austropuccinia psidii MF-1</name>
    <dbReference type="NCBI Taxonomy" id="1389203"/>
    <lineage>
        <taxon>Eukaryota</taxon>
        <taxon>Fungi</taxon>
        <taxon>Dikarya</taxon>
        <taxon>Basidiomycota</taxon>
        <taxon>Pucciniomycotina</taxon>
        <taxon>Pucciniomycetes</taxon>
        <taxon>Pucciniales</taxon>
        <taxon>Sphaerophragmiaceae</taxon>
        <taxon>Austropuccinia</taxon>
    </lineage>
</organism>
<comment type="caution">
    <text evidence="1">The sequence shown here is derived from an EMBL/GenBank/DDBJ whole genome shotgun (WGS) entry which is preliminary data.</text>
</comment>
<gene>
    <name evidence="1" type="ORF">O181_045009</name>
</gene>
<accession>A0A9Q3DL54</accession>
<sequence>MLTPEYPHGQKVVVKVFTLVGDIVAAHKASGFKSHSANRFCSWCEVNASDQHKLKLGCPCTKGKVLEAANHWKDTLSEFSREKVAIRPGVPWSELNWLPYWDPVLNLCQRQRLEVFKDQRTDNEEKSLHKNLEFNDETYFALLKYLKQSHPDLCDYSMLPNLDNSLLLRKLAKKLKSINWLTGLKLSMEAPKDFVKFKSGLNEQFGRIRSILDLSDPKIHSGPLIVLEEYELVKNREKDFKQVEMFLNGLEVAHMAPTQQLVFVAVSDALGSAAYLQLPAWSLGSRNISFLL</sequence>
<protein>
    <submittedName>
        <fullName evidence="1">Uncharacterized protein</fullName>
    </submittedName>
</protein>
<dbReference type="OrthoDB" id="2288984at2759"/>
<name>A0A9Q3DL54_9BASI</name>
<proteinExistence type="predicted"/>
<keyword evidence="2" id="KW-1185">Reference proteome</keyword>
<dbReference type="AlphaFoldDB" id="A0A9Q3DL54"/>